<keyword evidence="3" id="KW-1185">Reference proteome</keyword>
<evidence type="ECO:0000313" key="3">
    <source>
        <dbReference type="Proteomes" id="UP000219494"/>
    </source>
</evidence>
<proteinExistence type="predicted"/>
<organism evidence="2 3">
    <name type="scientific">Sphingomonas guangdongensis</name>
    <dbReference type="NCBI Taxonomy" id="1141890"/>
    <lineage>
        <taxon>Bacteria</taxon>
        <taxon>Pseudomonadati</taxon>
        <taxon>Pseudomonadota</taxon>
        <taxon>Alphaproteobacteria</taxon>
        <taxon>Sphingomonadales</taxon>
        <taxon>Sphingomonadaceae</taxon>
        <taxon>Sphingomonas</taxon>
    </lineage>
</organism>
<evidence type="ECO:0000259" key="1">
    <source>
        <dbReference type="SMART" id="SM00989"/>
    </source>
</evidence>
<sequence length="180" mass="19625">MKGIIFNLLEEVVTDTADACAWDNLLDTAAVTGAYTSLGSYPDAELVALLSVFSAQRGTDLSDTLRWFGRSAMPVLARRYPAFFTAANSARDFVLSVNSIIHPEVRKLYAGAGCPHFHFSSGAAGELLVGYGSARQLCWLGHGFIEGASDHFAEPVRIEHRQCMHRGDKSCVLALDWSQQ</sequence>
<dbReference type="AlphaFoldDB" id="A0A285R3G9"/>
<dbReference type="SMART" id="SM00989">
    <property type="entry name" value="V4R"/>
    <property type="match status" value="1"/>
</dbReference>
<protein>
    <submittedName>
        <fullName evidence="2">Haem-NO-binding</fullName>
    </submittedName>
</protein>
<dbReference type="SUPFAM" id="SSF111126">
    <property type="entry name" value="Ligand-binding domain in the NO signalling and Golgi transport"/>
    <property type="match status" value="1"/>
</dbReference>
<reference evidence="2 3" key="1">
    <citation type="submission" date="2017-07" db="EMBL/GenBank/DDBJ databases">
        <authorList>
            <person name="Sun Z.S."/>
            <person name="Albrecht U."/>
            <person name="Echele G."/>
            <person name="Lee C.C."/>
        </authorList>
    </citation>
    <scope>NUCLEOTIDE SEQUENCE [LARGE SCALE GENOMIC DNA]</scope>
    <source>
        <strain evidence="2 3">CGMCC 1.12672</strain>
    </source>
</reference>
<evidence type="ECO:0000313" key="2">
    <source>
        <dbReference type="EMBL" id="SOB88308.1"/>
    </source>
</evidence>
<dbReference type="InterPro" id="IPR011644">
    <property type="entry name" value="Heme_NO-bd"/>
</dbReference>
<dbReference type="GO" id="GO:0020037">
    <property type="term" value="F:heme binding"/>
    <property type="evidence" value="ECO:0007669"/>
    <property type="project" value="InterPro"/>
</dbReference>
<dbReference type="Gene3D" id="3.90.1520.10">
    <property type="entry name" value="H-NOX domain"/>
    <property type="match status" value="1"/>
</dbReference>
<dbReference type="OrthoDB" id="7266652at2"/>
<dbReference type="InterPro" id="IPR024096">
    <property type="entry name" value="NO_sig/Golgi_transp_ligand-bd"/>
</dbReference>
<accession>A0A285R3G9</accession>
<gene>
    <name evidence="2" type="ORF">SAMN06297144_3459</name>
</gene>
<name>A0A285R3G9_9SPHN</name>
<dbReference type="InterPro" id="IPR038158">
    <property type="entry name" value="H-NOX_domain_sf"/>
</dbReference>
<dbReference type="Proteomes" id="UP000219494">
    <property type="component" value="Unassembled WGS sequence"/>
</dbReference>
<dbReference type="RefSeq" id="WP_097065200.1">
    <property type="nucleotide sequence ID" value="NZ_OBMI01000004.1"/>
</dbReference>
<dbReference type="EMBL" id="OBMI01000004">
    <property type="protein sequence ID" value="SOB88308.1"/>
    <property type="molecule type" value="Genomic_DNA"/>
</dbReference>
<dbReference type="Pfam" id="PF07700">
    <property type="entry name" value="HNOB"/>
    <property type="match status" value="1"/>
</dbReference>
<dbReference type="InterPro" id="IPR004096">
    <property type="entry name" value="V4R"/>
</dbReference>
<feature type="domain" description="4-vinyl reductase 4VR" evidence="1">
    <location>
        <begin position="118"/>
        <end position="177"/>
    </location>
</feature>